<evidence type="ECO:0000256" key="1">
    <source>
        <dbReference type="ARBA" id="ARBA00023015"/>
    </source>
</evidence>
<evidence type="ECO:0000256" key="2">
    <source>
        <dbReference type="ARBA" id="ARBA00023125"/>
    </source>
</evidence>
<dbReference type="InterPro" id="IPR039418">
    <property type="entry name" value="LexA-like"/>
</dbReference>
<dbReference type="Pfam" id="PF00717">
    <property type="entry name" value="Peptidase_S24"/>
    <property type="match status" value="1"/>
</dbReference>
<dbReference type="GO" id="GO:0003677">
    <property type="term" value="F:DNA binding"/>
    <property type="evidence" value="ECO:0007669"/>
    <property type="project" value="UniProtKB-KW"/>
</dbReference>
<keyword evidence="3" id="KW-0804">Transcription</keyword>
<dbReference type="AlphaFoldDB" id="A0AA94EXF9"/>
<keyword evidence="1" id="KW-0805">Transcription regulation</keyword>
<dbReference type="CDD" id="cd06529">
    <property type="entry name" value="S24_LexA-like"/>
    <property type="match status" value="1"/>
</dbReference>
<name>A0AA94EXF9_9FLAO</name>
<accession>A0AA94EXF9</accession>
<organism evidence="5">
    <name type="scientific">Flavobacterium columnare</name>
    <dbReference type="NCBI Taxonomy" id="996"/>
    <lineage>
        <taxon>Bacteria</taxon>
        <taxon>Pseudomonadati</taxon>
        <taxon>Bacteroidota</taxon>
        <taxon>Flavobacteriia</taxon>
        <taxon>Flavobacteriales</taxon>
        <taxon>Flavobacteriaceae</taxon>
        <taxon>Flavobacterium</taxon>
    </lineage>
</organism>
<proteinExistence type="predicted"/>
<evidence type="ECO:0000256" key="3">
    <source>
        <dbReference type="ARBA" id="ARBA00023163"/>
    </source>
</evidence>
<evidence type="ECO:0000259" key="4">
    <source>
        <dbReference type="Pfam" id="PF00717"/>
    </source>
</evidence>
<dbReference type="InterPro" id="IPR036286">
    <property type="entry name" value="LexA/Signal_pep-like_sf"/>
</dbReference>
<evidence type="ECO:0000313" key="5">
    <source>
        <dbReference type="EMBL" id="RVU86911.1"/>
    </source>
</evidence>
<gene>
    <name evidence="5" type="ORF">EJB19_15340</name>
</gene>
<dbReference type="Gene3D" id="2.10.109.10">
    <property type="entry name" value="Umud Fragment, subunit A"/>
    <property type="match status" value="1"/>
</dbReference>
<feature type="domain" description="Peptidase S24/S26A/S26B/S26C" evidence="4">
    <location>
        <begin position="189"/>
        <end position="276"/>
    </location>
</feature>
<protein>
    <submittedName>
        <fullName evidence="5">Helix-turn-helix transcriptional regulator</fullName>
    </submittedName>
</protein>
<dbReference type="PANTHER" id="PTHR40661">
    <property type="match status" value="1"/>
</dbReference>
<sequence>MVNFLCERFHILYIFAVELLRKTKQLFSLNKIIMQQISPIKKRILEYIDFKGLSKYKFYQDTGITRGVLDKESGISEDNIAKFIAYDKAINLEWLLMGIGEVYQTKYKENLIELNDKINDKEIIKKPNMQKTSTNDEIIPAIKMTNSQKGIPLLPFDAFAGLGDSNVQGVDFDTIEDRYVVPLFDGITIDFMIPVRGSSMYPKYNSGDVVACRLVNELLFVQWNKVHVIDSVSQGVIMKRLLKSDKPDSVVCKSDNKDYGEFTVPMSDIRSIALVVGVIRLE</sequence>
<dbReference type="SUPFAM" id="SSF51306">
    <property type="entry name" value="LexA/Signal peptidase"/>
    <property type="match status" value="1"/>
</dbReference>
<reference evidence="5" key="1">
    <citation type="submission" date="2018-12" db="EMBL/GenBank/DDBJ databases">
        <title>Draft genome sequence of Flaovobacterium columnare BGFS27 isolated from channel catfish in Alabama.</title>
        <authorList>
            <person name="Cai W."/>
            <person name="Arias C."/>
        </authorList>
    </citation>
    <scope>NUCLEOTIDE SEQUENCE [LARGE SCALE GENOMIC DNA]</scope>
    <source>
        <strain evidence="5">BGFS27</strain>
    </source>
</reference>
<keyword evidence="2" id="KW-0238">DNA-binding</keyword>
<dbReference type="EMBL" id="RWGX01000006">
    <property type="protein sequence ID" value="RVU86911.1"/>
    <property type="molecule type" value="Genomic_DNA"/>
</dbReference>
<dbReference type="InterPro" id="IPR015927">
    <property type="entry name" value="Peptidase_S24_S26A/B/C"/>
</dbReference>
<dbReference type="PANTHER" id="PTHR40661:SF1">
    <property type="entry name" value="HTH CRO_C1-TYPE DOMAIN-CONTAINING PROTEIN"/>
    <property type="match status" value="1"/>
</dbReference>
<comment type="caution">
    <text evidence="5">The sequence shown here is derived from an EMBL/GenBank/DDBJ whole genome shotgun (WGS) entry which is preliminary data.</text>
</comment>